<dbReference type="AlphaFoldDB" id="A0A9P8GI81"/>
<organism evidence="2 3">
    <name type="scientific">Aureobasidium melanogenum</name>
    <name type="common">Aureobasidium pullulans var. melanogenum</name>
    <dbReference type="NCBI Taxonomy" id="46634"/>
    <lineage>
        <taxon>Eukaryota</taxon>
        <taxon>Fungi</taxon>
        <taxon>Dikarya</taxon>
        <taxon>Ascomycota</taxon>
        <taxon>Pezizomycotina</taxon>
        <taxon>Dothideomycetes</taxon>
        <taxon>Dothideomycetidae</taxon>
        <taxon>Dothideales</taxon>
        <taxon>Saccotheciaceae</taxon>
        <taxon>Aureobasidium</taxon>
    </lineage>
</organism>
<feature type="non-terminal residue" evidence="2">
    <location>
        <position position="120"/>
    </location>
</feature>
<feature type="signal peptide" evidence="1">
    <location>
        <begin position="1"/>
        <end position="19"/>
    </location>
</feature>
<feature type="chain" id="PRO_5040157788" evidence="1">
    <location>
        <begin position="20"/>
        <end position="120"/>
    </location>
</feature>
<dbReference type="EMBL" id="JAHFYH010000017">
    <property type="protein sequence ID" value="KAH0224732.1"/>
    <property type="molecule type" value="Genomic_DNA"/>
</dbReference>
<evidence type="ECO:0000313" key="3">
    <source>
        <dbReference type="Proteomes" id="UP000767238"/>
    </source>
</evidence>
<dbReference type="Proteomes" id="UP000767238">
    <property type="component" value="Unassembled WGS sequence"/>
</dbReference>
<proteinExistence type="predicted"/>
<reference evidence="2" key="1">
    <citation type="journal article" date="2021" name="J Fungi (Basel)">
        <title>Virulence traits and population genomics of the black yeast Aureobasidium melanogenum.</title>
        <authorList>
            <person name="Cernosa A."/>
            <person name="Sun X."/>
            <person name="Gostincar C."/>
            <person name="Fang C."/>
            <person name="Gunde-Cimerman N."/>
            <person name="Song Z."/>
        </authorList>
    </citation>
    <scope>NUCLEOTIDE SEQUENCE</scope>
    <source>
        <strain evidence="2">EXF-8016</strain>
    </source>
</reference>
<dbReference type="OrthoDB" id="3870945at2759"/>
<comment type="caution">
    <text evidence="2">The sequence shown here is derived from an EMBL/GenBank/DDBJ whole genome shotgun (WGS) entry which is preliminary data.</text>
</comment>
<gene>
    <name evidence="2" type="ORF">KCV03_g3348</name>
</gene>
<evidence type="ECO:0000313" key="2">
    <source>
        <dbReference type="EMBL" id="KAH0224732.1"/>
    </source>
</evidence>
<sequence>MAPVSHFALAALAITSVAAAPLPTPPNSAATLQPRGFIEELIEETNFFGKYVNDKTKVNPKTMLENALEVEKQLKGGHDKRDEDADGEDTLPICKHRFEPYFRKCRLLGVVVGGGHQEGK</sequence>
<reference evidence="2" key="2">
    <citation type="submission" date="2021-08" db="EMBL/GenBank/DDBJ databases">
        <authorList>
            <person name="Gostincar C."/>
            <person name="Sun X."/>
            <person name="Song Z."/>
            <person name="Gunde-Cimerman N."/>
        </authorList>
    </citation>
    <scope>NUCLEOTIDE SEQUENCE</scope>
    <source>
        <strain evidence="2">EXF-8016</strain>
    </source>
</reference>
<accession>A0A9P8GI81</accession>
<evidence type="ECO:0000256" key="1">
    <source>
        <dbReference type="SAM" id="SignalP"/>
    </source>
</evidence>
<keyword evidence="1" id="KW-0732">Signal</keyword>
<protein>
    <submittedName>
        <fullName evidence="2">Uncharacterized protein</fullName>
    </submittedName>
</protein>
<name>A0A9P8GI81_AURME</name>